<evidence type="ECO:0000256" key="1">
    <source>
        <dbReference type="SAM" id="Phobius"/>
    </source>
</evidence>
<feature type="transmembrane region" description="Helical" evidence="1">
    <location>
        <begin position="6"/>
        <end position="25"/>
    </location>
</feature>
<protein>
    <recommendedName>
        <fullName evidence="4">DUF2178 domain-containing protein</fullName>
    </recommendedName>
</protein>
<organism evidence="2 3">
    <name type="scientific">Viridibacillus arvi</name>
    <dbReference type="NCBI Taxonomy" id="263475"/>
    <lineage>
        <taxon>Bacteria</taxon>
        <taxon>Bacillati</taxon>
        <taxon>Bacillota</taxon>
        <taxon>Bacilli</taxon>
        <taxon>Bacillales</taxon>
        <taxon>Caryophanaceae</taxon>
        <taxon>Viridibacillus</taxon>
    </lineage>
</organism>
<proteinExistence type="predicted"/>
<dbReference type="Proteomes" id="UP000036867">
    <property type="component" value="Unassembled WGS sequence"/>
</dbReference>
<keyword evidence="3" id="KW-1185">Reference proteome</keyword>
<accession>A0A0M0LNL6</accession>
<dbReference type="STRING" id="263475.AMD00_06065"/>
<comment type="caution">
    <text evidence="2">The sequence shown here is derived from an EMBL/GenBank/DDBJ whole genome shotgun (WGS) entry which is preliminary data.</text>
</comment>
<dbReference type="EMBL" id="LILB01000001">
    <property type="protein sequence ID" value="KOO52675.1"/>
    <property type="molecule type" value="Genomic_DNA"/>
</dbReference>
<gene>
    <name evidence="2" type="ORF">AMD00_06065</name>
</gene>
<keyword evidence="1" id="KW-0812">Transmembrane</keyword>
<feature type="transmembrane region" description="Helical" evidence="1">
    <location>
        <begin position="72"/>
        <end position="93"/>
    </location>
</feature>
<evidence type="ECO:0000313" key="2">
    <source>
        <dbReference type="EMBL" id="KOO52675.1"/>
    </source>
</evidence>
<keyword evidence="1" id="KW-1133">Transmembrane helix</keyword>
<sequence>MWMGIGIFTFVVAILLLTTVGNHMYLKKKKIVDERYNRIHHLGRSYAWFASTGIIVIVWFLALFVFDSLLAFFLITAIYVGHMVSYAIGAAFAQSQN</sequence>
<name>A0A0M0LNL6_9BACL</name>
<feature type="transmembrane region" description="Helical" evidence="1">
    <location>
        <begin position="46"/>
        <end position="66"/>
    </location>
</feature>
<keyword evidence="1" id="KW-0472">Membrane</keyword>
<dbReference type="AlphaFoldDB" id="A0A0M0LNL6"/>
<reference evidence="3" key="1">
    <citation type="submission" date="2015-08" db="EMBL/GenBank/DDBJ databases">
        <title>Fjat-10028 dsm 16317.</title>
        <authorList>
            <person name="Liu B."/>
            <person name="Wang J."/>
            <person name="Zhu Y."/>
            <person name="Liu G."/>
            <person name="Chen Q."/>
            <person name="Chen Z."/>
            <person name="Lan J."/>
            <person name="Che J."/>
            <person name="Ge C."/>
            <person name="Shi H."/>
            <person name="Pan Z."/>
            <person name="Liu X."/>
        </authorList>
    </citation>
    <scope>NUCLEOTIDE SEQUENCE [LARGE SCALE GENOMIC DNA]</scope>
    <source>
        <strain evidence="3">DSM 16317</strain>
    </source>
</reference>
<evidence type="ECO:0008006" key="4">
    <source>
        <dbReference type="Google" id="ProtNLM"/>
    </source>
</evidence>
<evidence type="ECO:0000313" key="3">
    <source>
        <dbReference type="Proteomes" id="UP000036867"/>
    </source>
</evidence>